<evidence type="ECO:0000256" key="5">
    <source>
        <dbReference type="ARBA" id="ARBA00022801"/>
    </source>
</evidence>
<dbReference type="GO" id="GO:0004176">
    <property type="term" value="F:ATP-dependent peptidase activity"/>
    <property type="evidence" value="ECO:0007669"/>
    <property type="project" value="UniProtKB-UniRule"/>
</dbReference>
<evidence type="ECO:0000313" key="19">
    <source>
        <dbReference type="EMBL" id="OGK52788.1"/>
    </source>
</evidence>
<dbReference type="SUPFAM" id="SSF54211">
    <property type="entry name" value="Ribosomal protein S5 domain 2-like"/>
    <property type="match status" value="1"/>
</dbReference>
<dbReference type="InterPro" id="IPR046336">
    <property type="entry name" value="Lon_prtase_N_sf"/>
</dbReference>
<keyword evidence="8 10" id="KW-0346">Stress response</keyword>
<dbReference type="InterPro" id="IPR004815">
    <property type="entry name" value="Lon_bac/euk-typ"/>
</dbReference>
<evidence type="ECO:0000256" key="12">
    <source>
        <dbReference type="PIRSR" id="PIRSR001174-1"/>
    </source>
</evidence>
<keyword evidence="4 10" id="KW-0547">Nucleotide-binding</keyword>
<evidence type="ECO:0000256" key="10">
    <source>
        <dbReference type="HAMAP-Rule" id="MF_01973"/>
    </source>
</evidence>
<dbReference type="Proteomes" id="UP000176480">
    <property type="component" value="Unassembled WGS sequence"/>
</dbReference>
<dbReference type="InterPro" id="IPR027065">
    <property type="entry name" value="Lon_Prtase"/>
</dbReference>
<dbReference type="Pfam" id="PF02190">
    <property type="entry name" value="LON_substr_bdg"/>
    <property type="match status" value="1"/>
</dbReference>
<evidence type="ECO:0000256" key="1">
    <source>
        <dbReference type="ARBA" id="ARBA00004496"/>
    </source>
</evidence>
<dbReference type="PROSITE" id="PS51786">
    <property type="entry name" value="LON_PROTEOLYTIC"/>
    <property type="match status" value="1"/>
</dbReference>
<dbReference type="Gene3D" id="3.30.230.10">
    <property type="match status" value="1"/>
</dbReference>
<dbReference type="EC" id="3.4.21.53" evidence="10 11"/>
<dbReference type="CDD" id="cd19500">
    <property type="entry name" value="RecA-like_Lon"/>
    <property type="match status" value="1"/>
</dbReference>
<dbReference type="Gene3D" id="1.10.8.60">
    <property type="match status" value="1"/>
</dbReference>
<dbReference type="InterPro" id="IPR027417">
    <property type="entry name" value="P-loop_NTPase"/>
</dbReference>
<dbReference type="InterPro" id="IPR008268">
    <property type="entry name" value="Peptidase_S16_AS"/>
</dbReference>
<dbReference type="SUPFAM" id="SSF88697">
    <property type="entry name" value="PUA domain-like"/>
    <property type="match status" value="1"/>
</dbReference>
<dbReference type="EMBL" id="MGAR01000001">
    <property type="protein sequence ID" value="OGK52788.1"/>
    <property type="molecule type" value="Genomic_DNA"/>
</dbReference>
<dbReference type="STRING" id="1802067.A2966_04755"/>
<feature type="binding site" evidence="10 13">
    <location>
        <begin position="371"/>
        <end position="378"/>
    </location>
    <ligand>
        <name>ATP</name>
        <dbReference type="ChEBI" id="CHEBI:30616"/>
    </ligand>
</feature>
<dbReference type="InterPro" id="IPR003593">
    <property type="entry name" value="AAA+_ATPase"/>
</dbReference>
<dbReference type="Pfam" id="PF22667">
    <property type="entry name" value="Lon_lid"/>
    <property type="match status" value="1"/>
</dbReference>
<dbReference type="InterPro" id="IPR003111">
    <property type="entry name" value="Lon_prtase_N"/>
</dbReference>
<evidence type="ECO:0000256" key="6">
    <source>
        <dbReference type="ARBA" id="ARBA00022825"/>
    </source>
</evidence>
<dbReference type="Gene3D" id="1.20.5.5270">
    <property type="match status" value="1"/>
</dbReference>
<dbReference type="SMART" id="SM00382">
    <property type="entry name" value="AAA"/>
    <property type="match status" value="1"/>
</dbReference>
<evidence type="ECO:0000256" key="14">
    <source>
        <dbReference type="PROSITE-ProRule" id="PRU01122"/>
    </source>
</evidence>
<sequence>MNPPNNQTYPIVAVRDGIVFPNTENVLVFGRPKSVDALNEALHTNKKIVLVMQKNLNQDDPKYEDLYSVGVVAEIDKTVSGEKGQINALVKGIEKVKIVSLVKKEPFFIGRVETIKDKSYEDEETLALVKYISNQIKKAINLGKTIDFVFLMNILNISTPLNFSNQVAMVLDIKTEERQELLEENDLKKRLAKEVNFINKEIKVLEIEHNISDKTQQKFERNMKETFLREKMKTIEEELGGKGEEREIHDFKEKIKKANMPKEVQDKAVKELKRLVQMSQYNPESSYIRTYLDWLVEIPWNIPDSGNINIASAEKILNEDHYGLKKIKERILEFLAVMELKKIKDQKAQKANQEKSEFKKERQPTILCFVGPPGVGKTSLGRSIARALNRKFIKVSLGGIRDEAEIRGHRRTYVGALPGRIIQGVKQAGSKNPVFMLDEIDKMGRDFRGDPSSALLEALDPEQNHAFSDHYLEVPYDLSNVFFITTANILDTVPDALLDRLEVIHFAGYTEDEKFNIGKNYIIKKQLEMHNLTSEEVKITDEALKKIIRLYTREAGVRELERQIGTILRKIARQVVENKFISKTVGMTDIGRYLGPYKYSAQMIEEKDTVGISTGLAWTQAGGDILFIEVAVMPGKGGLTLTGHLGEVMKESCQAALSYIRARWETFGLSRDFFNHIDVHVHVPEGAVPKDGPSAGIAIATAMVSALTKIPVKREAAMTGEITLRGRVMEIGGMKEKVIAAHRAQIKSVIIPIENKKDLEDIPKKVQKDLKFIFVANVDEVLKVALAFPEKKVHFPDIQKEYATLQPSRQNEEKIPRKNRVN</sequence>
<evidence type="ECO:0000256" key="9">
    <source>
        <dbReference type="ARBA" id="ARBA00050665"/>
    </source>
</evidence>
<keyword evidence="3 10" id="KW-0645">Protease</keyword>
<reference evidence="19 20" key="1">
    <citation type="journal article" date="2016" name="Nat. Commun.">
        <title>Thousands of microbial genomes shed light on interconnected biogeochemical processes in an aquifer system.</title>
        <authorList>
            <person name="Anantharaman K."/>
            <person name="Brown C.T."/>
            <person name="Hug L.A."/>
            <person name="Sharon I."/>
            <person name="Castelle C.J."/>
            <person name="Probst A.J."/>
            <person name="Thomas B.C."/>
            <person name="Singh A."/>
            <person name="Wilkins M.J."/>
            <person name="Karaoz U."/>
            <person name="Brodie E.L."/>
            <person name="Williams K.H."/>
            <person name="Hubbard S.S."/>
            <person name="Banfield J.F."/>
        </authorList>
    </citation>
    <scope>NUCLEOTIDE SEQUENCE [LARGE SCALE GENOMIC DNA]</scope>
</reference>
<dbReference type="AlphaFoldDB" id="A0A1F7JB09"/>
<comment type="subunit">
    <text evidence="10 11">Homohexamer. Organized in a ring with a central cavity.</text>
</comment>
<dbReference type="GO" id="GO:0006515">
    <property type="term" value="P:protein quality control for misfolded or incompletely synthesized proteins"/>
    <property type="evidence" value="ECO:0007669"/>
    <property type="project" value="UniProtKB-UniRule"/>
</dbReference>
<comment type="catalytic activity">
    <reaction evidence="9 10 11 14">
        <text>Hydrolysis of proteins in presence of ATP.</text>
        <dbReference type="EC" id="3.4.21.53"/>
    </reaction>
</comment>
<evidence type="ECO:0000256" key="13">
    <source>
        <dbReference type="PIRSR" id="PIRSR001174-2"/>
    </source>
</evidence>
<dbReference type="SMART" id="SM00464">
    <property type="entry name" value="LON"/>
    <property type="match status" value="1"/>
</dbReference>
<dbReference type="Gene3D" id="1.20.58.1480">
    <property type="match status" value="1"/>
</dbReference>
<dbReference type="InterPro" id="IPR015947">
    <property type="entry name" value="PUA-like_sf"/>
</dbReference>
<dbReference type="GO" id="GO:0034605">
    <property type="term" value="P:cellular response to heat"/>
    <property type="evidence" value="ECO:0007669"/>
    <property type="project" value="UniProtKB-UniRule"/>
</dbReference>
<proteinExistence type="evidence at transcript level"/>
<keyword evidence="6 10" id="KW-0720">Serine protease</keyword>
<keyword evidence="16" id="KW-0175">Coiled coil</keyword>
<comment type="similarity">
    <text evidence="10 11 14 15">Belongs to the peptidase S16 family.</text>
</comment>
<dbReference type="FunFam" id="3.40.50.300:FF:000021">
    <property type="entry name" value="Lon protease homolog"/>
    <property type="match status" value="1"/>
</dbReference>
<dbReference type="InterPro" id="IPR014721">
    <property type="entry name" value="Ribsml_uS5_D2-typ_fold_subgr"/>
</dbReference>
<dbReference type="Gene3D" id="2.30.130.40">
    <property type="entry name" value="LON domain-like"/>
    <property type="match status" value="1"/>
</dbReference>
<evidence type="ECO:0000256" key="2">
    <source>
        <dbReference type="ARBA" id="ARBA00022490"/>
    </source>
</evidence>
<dbReference type="GO" id="GO:0005737">
    <property type="term" value="C:cytoplasm"/>
    <property type="evidence" value="ECO:0007669"/>
    <property type="project" value="UniProtKB-SubCell"/>
</dbReference>
<dbReference type="PROSITE" id="PS01046">
    <property type="entry name" value="LON_SER"/>
    <property type="match status" value="1"/>
</dbReference>
<dbReference type="PRINTS" id="PR00830">
    <property type="entry name" value="ENDOLAPTASE"/>
</dbReference>
<dbReference type="GO" id="GO:0005524">
    <property type="term" value="F:ATP binding"/>
    <property type="evidence" value="ECO:0007669"/>
    <property type="project" value="UniProtKB-UniRule"/>
</dbReference>
<keyword evidence="5 10" id="KW-0378">Hydrolase</keyword>
<evidence type="ECO:0000259" key="17">
    <source>
        <dbReference type="PROSITE" id="PS51786"/>
    </source>
</evidence>
<dbReference type="PANTHER" id="PTHR10046">
    <property type="entry name" value="ATP DEPENDENT LON PROTEASE FAMILY MEMBER"/>
    <property type="match status" value="1"/>
</dbReference>
<dbReference type="GO" id="GO:0016887">
    <property type="term" value="F:ATP hydrolysis activity"/>
    <property type="evidence" value="ECO:0007669"/>
    <property type="project" value="UniProtKB-UniRule"/>
</dbReference>
<evidence type="ECO:0000256" key="3">
    <source>
        <dbReference type="ARBA" id="ARBA00022670"/>
    </source>
</evidence>
<dbReference type="Pfam" id="PF00004">
    <property type="entry name" value="AAA"/>
    <property type="match status" value="1"/>
</dbReference>
<accession>A0A1F7JB09</accession>
<dbReference type="InterPro" id="IPR003959">
    <property type="entry name" value="ATPase_AAA_core"/>
</dbReference>
<comment type="subcellular location">
    <subcellularLocation>
        <location evidence="1 10 11">Cytoplasm</location>
    </subcellularLocation>
</comment>
<organism evidence="19 20">
    <name type="scientific">Candidatus Roizmanbacteria bacterium RIFCSPLOWO2_01_FULL_41_22</name>
    <dbReference type="NCBI Taxonomy" id="1802067"/>
    <lineage>
        <taxon>Bacteria</taxon>
        <taxon>Candidatus Roizmaniibacteriota</taxon>
    </lineage>
</organism>
<evidence type="ECO:0000313" key="20">
    <source>
        <dbReference type="Proteomes" id="UP000176480"/>
    </source>
</evidence>
<gene>
    <name evidence="10" type="primary">lon</name>
    <name evidence="19" type="ORF">A2966_04755</name>
</gene>
<keyword evidence="2 10" id="KW-0963">Cytoplasm</keyword>
<dbReference type="Pfam" id="PF05362">
    <property type="entry name" value="Lon_C"/>
    <property type="match status" value="1"/>
</dbReference>
<comment type="function">
    <text evidence="10">ATP-dependent serine protease that mediates the selective degradation of mutant and abnormal proteins as well as certain short-lived regulatory proteins. Required for cellular homeostasis and for survival from DNA damage and developmental changes induced by stress. Degrades polypeptides processively to yield small peptide fragments that are 5 to 10 amino acids long. Binds to DNA in a double-stranded, site-specific manner.</text>
</comment>
<evidence type="ECO:0000256" key="4">
    <source>
        <dbReference type="ARBA" id="ARBA00022741"/>
    </source>
</evidence>
<evidence type="ECO:0000256" key="15">
    <source>
        <dbReference type="RuleBase" id="RU000591"/>
    </source>
</evidence>
<evidence type="ECO:0000256" key="11">
    <source>
        <dbReference type="PIRNR" id="PIRNR001174"/>
    </source>
</evidence>
<feature type="domain" description="Lon proteolytic" evidence="17">
    <location>
        <begin position="607"/>
        <end position="788"/>
    </location>
</feature>
<dbReference type="InterPro" id="IPR027543">
    <property type="entry name" value="Lon_bac"/>
</dbReference>
<protein>
    <recommendedName>
        <fullName evidence="10 11">Lon protease</fullName>
        <ecNumber evidence="10 11">3.4.21.53</ecNumber>
    </recommendedName>
    <alternativeName>
        <fullName evidence="10">ATP-dependent protease La</fullName>
    </alternativeName>
</protein>
<evidence type="ECO:0000256" key="8">
    <source>
        <dbReference type="ARBA" id="ARBA00023016"/>
    </source>
</evidence>
<comment type="induction">
    <text evidence="10">By heat shock.</text>
</comment>
<dbReference type="InterPro" id="IPR020568">
    <property type="entry name" value="Ribosomal_Su5_D2-typ_SF"/>
</dbReference>
<evidence type="ECO:0000259" key="18">
    <source>
        <dbReference type="PROSITE" id="PS51787"/>
    </source>
</evidence>
<dbReference type="NCBIfam" id="TIGR00763">
    <property type="entry name" value="lon"/>
    <property type="match status" value="1"/>
</dbReference>
<evidence type="ECO:0000256" key="7">
    <source>
        <dbReference type="ARBA" id="ARBA00022840"/>
    </source>
</evidence>
<dbReference type="HAMAP" id="MF_01973">
    <property type="entry name" value="lon_bact"/>
    <property type="match status" value="1"/>
</dbReference>
<dbReference type="PROSITE" id="PS51787">
    <property type="entry name" value="LON_N"/>
    <property type="match status" value="1"/>
</dbReference>
<dbReference type="FunFam" id="1.20.5.5270:FF:000002">
    <property type="entry name" value="Lon protease homolog"/>
    <property type="match status" value="1"/>
</dbReference>
<evidence type="ECO:0000256" key="16">
    <source>
        <dbReference type="SAM" id="Coils"/>
    </source>
</evidence>
<comment type="caution">
    <text evidence="19">The sequence shown here is derived from an EMBL/GenBank/DDBJ whole genome shotgun (WGS) entry which is preliminary data.</text>
</comment>
<feature type="active site" evidence="10 12">
    <location>
        <position position="737"/>
    </location>
</feature>
<dbReference type="SUPFAM" id="SSF52540">
    <property type="entry name" value="P-loop containing nucleoside triphosphate hydrolases"/>
    <property type="match status" value="1"/>
</dbReference>
<feature type="domain" description="Lon N-terminal" evidence="18">
    <location>
        <begin position="9"/>
        <end position="202"/>
    </location>
</feature>
<dbReference type="GO" id="GO:0043565">
    <property type="term" value="F:sequence-specific DNA binding"/>
    <property type="evidence" value="ECO:0007669"/>
    <property type="project" value="UniProtKB-UniRule"/>
</dbReference>
<dbReference type="PIRSF" id="PIRSF001174">
    <property type="entry name" value="Lon_proteas"/>
    <property type="match status" value="1"/>
</dbReference>
<name>A0A1F7JB09_9BACT</name>
<feature type="active site" evidence="10 12">
    <location>
        <position position="694"/>
    </location>
</feature>
<keyword evidence="7 10" id="KW-0067">ATP-binding</keyword>
<dbReference type="InterPro" id="IPR008269">
    <property type="entry name" value="Lon_proteolytic"/>
</dbReference>
<dbReference type="GO" id="GO:0004252">
    <property type="term" value="F:serine-type endopeptidase activity"/>
    <property type="evidence" value="ECO:0007669"/>
    <property type="project" value="UniProtKB-UniRule"/>
</dbReference>
<dbReference type="Gene3D" id="3.40.50.300">
    <property type="entry name" value="P-loop containing nucleotide triphosphate hydrolases"/>
    <property type="match status" value="1"/>
</dbReference>
<feature type="coiled-coil region" evidence="16">
    <location>
        <begin position="174"/>
        <end position="208"/>
    </location>
</feature>
<dbReference type="InterPro" id="IPR054594">
    <property type="entry name" value="Lon_lid"/>
</dbReference>